<name>A0A0F7SMF5_PHARH</name>
<dbReference type="AlphaFoldDB" id="A0A0F7SMF5"/>
<accession>A0A0F7SMF5</accession>
<evidence type="ECO:0000313" key="2">
    <source>
        <dbReference type="EMBL" id="CED82606.1"/>
    </source>
</evidence>
<organism evidence="2">
    <name type="scientific">Phaffia rhodozyma</name>
    <name type="common">Yeast</name>
    <name type="synonym">Xanthophyllomyces dendrorhous</name>
    <dbReference type="NCBI Taxonomy" id="264483"/>
    <lineage>
        <taxon>Eukaryota</taxon>
        <taxon>Fungi</taxon>
        <taxon>Dikarya</taxon>
        <taxon>Basidiomycota</taxon>
        <taxon>Agaricomycotina</taxon>
        <taxon>Tremellomycetes</taxon>
        <taxon>Cystofilobasidiales</taxon>
        <taxon>Mrakiaceae</taxon>
        <taxon>Phaffia</taxon>
    </lineage>
</organism>
<feature type="region of interest" description="Disordered" evidence="1">
    <location>
        <begin position="55"/>
        <end position="79"/>
    </location>
</feature>
<dbReference type="EMBL" id="LN483124">
    <property type="protein sequence ID" value="CED82606.1"/>
    <property type="molecule type" value="Genomic_DNA"/>
</dbReference>
<sequence length="79" mass="8423">MDAAAALVMLTDMIDSSDLTPPLILNTLSTIPIPAEDTHAHLAAFLAGFQARSRENGGKGEMESSLLGRLVESLQDEKQ</sequence>
<protein>
    <submittedName>
        <fullName evidence="2">Uncharacterized protein</fullName>
    </submittedName>
</protein>
<reference evidence="2" key="1">
    <citation type="submission" date="2014-08" db="EMBL/GenBank/DDBJ databases">
        <authorList>
            <person name="Sharma Rahul"/>
            <person name="Thines Marco"/>
        </authorList>
    </citation>
    <scope>NUCLEOTIDE SEQUENCE</scope>
</reference>
<evidence type="ECO:0000256" key="1">
    <source>
        <dbReference type="SAM" id="MobiDB-lite"/>
    </source>
</evidence>
<proteinExistence type="predicted"/>